<evidence type="ECO:0000313" key="11">
    <source>
        <dbReference type="Proteomes" id="UP000004525"/>
    </source>
</evidence>
<protein>
    <recommendedName>
        <fullName evidence="8">Biotin transporter</fullName>
    </recommendedName>
</protein>
<dbReference type="PANTHER" id="PTHR34295:SF4">
    <property type="entry name" value="BIOTIN TRANSPORTER BIOY-RELATED"/>
    <property type="match status" value="1"/>
</dbReference>
<keyword evidence="4 8" id="KW-1003">Cell membrane</keyword>
<keyword evidence="3 8" id="KW-0813">Transport</keyword>
<evidence type="ECO:0000313" key="10">
    <source>
        <dbReference type="EMBL" id="EEN79649.1"/>
    </source>
</evidence>
<comment type="subcellular location">
    <subcellularLocation>
        <location evidence="1 8">Cell membrane</location>
        <topology evidence="1 8">Multi-pass membrane protein</topology>
    </subcellularLocation>
</comment>
<feature type="transmembrane region" description="Helical" evidence="9">
    <location>
        <begin position="62"/>
        <end position="81"/>
    </location>
</feature>
<keyword evidence="5 9" id="KW-0812">Transmembrane</keyword>
<keyword evidence="6 9" id="KW-1133">Transmembrane helix</keyword>
<dbReference type="PANTHER" id="PTHR34295">
    <property type="entry name" value="BIOTIN TRANSPORTER BIOY"/>
    <property type="match status" value="1"/>
</dbReference>
<comment type="similarity">
    <text evidence="2 8">Belongs to the BioY family.</text>
</comment>
<evidence type="ECO:0000256" key="6">
    <source>
        <dbReference type="ARBA" id="ARBA00022989"/>
    </source>
</evidence>
<proteinExistence type="inferred from homology"/>
<accession>C2JZA9</accession>
<dbReference type="PIRSF" id="PIRSF016661">
    <property type="entry name" value="BioY"/>
    <property type="match status" value="1"/>
</dbReference>
<keyword evidence="11" id="KW-1185">Reference proteome</keyword>
<evidence type="ECO:0000256" key="9">
    <source>
        <dbReference type="SAM" id="Phobius"/>
    </source>
</evidence>
<feature type="transmembrane region" description="Helical" evidence="9">
    <location>
        <begin position="88"/>
        <end position="112"/>
    </location>
</feature>
<evidence type="ECO:0000256" key="2">
    <source>
        <dbReference type="ARBA" id="ARBA00010692"/>
    </source>
</evidence>
<name>C2JZA9_LACRM</name>
<dbReference type="Gene3D" id="1.10.1760.20">
    <property type="match status" value="1"/>
</dbReference>
<dbReference type="EMBL" id="ACIZ01000096">
    <property type="protein sequence ID" value="EEN79649.1"/>
    <property type="molecule type" value="Genomic_DNA"/>
</dbReference>
<dbReference type="GO" id="GO:0005886">
    <property type="term" value="C:plasma membrane"/>
    <property type="evidence" value="ECO:0007669"/>
    <property type="project" value="UniProtKB-SubCell"/>
</dbReference>
<dbReference type="AlphaFoldDB" id="C2JZA9"/>
<comment type="caution">
    <text evidence="10">The sequence shown here is derived from an EMBL/GenBank/DDBJ whole genome shotgun (WGS) entry which is preliminary data.</text>
</comment>
<keyword evidence="7 8" id="KW-0472">Membrane</keyword>
<evidence type="ECO:0000256" key="4">
    <source>
        <dbReference type="ARBA" id="ARBA00022475"/>
    </source>
</evidence>
<evidence type="ECO:0000256" key="7">
    <source>
        <dbReference type="ARBA" id="ARBA00023136"/>
    </source>
</evidence>
<dbReference type="HOGENOM" id="CLU_077931_0_1_9"/>
<evidence type="ECO:0000256" key="3">
    <source>
        <dbReference type="ARBA" id="ARBA00022448"/>
    </source>
</evidence>
<dbReference type="Pfam" id="PF02632">
    <property type="entry name" value="BioY"/>
    <property type="match status" value="1"/>
</dbReference>
<reference evidence="10" key="1">
    <citation type="submission" date="2009-01" db="EMBL/GenBank/DDBJ databases">
        <authorList>
            <person name="Qin X."/>
            <person name="Bachman B."/>
            <person name="Battles P."/>
            <person name="Bell A."/>
            <person name="Bess C."/>
            <person name="Bickham C."/>
            <person name="Chaboub L."/>
            <person name="Chen D."/>
            <person name="Coyle M."/>
            <person name="Deiros D.R."/>
            <person name="Dinh H."/>
            <person name="Forbes L."/>
            <person name="Fowler G."/>
            <person name="Francisco L."/>
            <person name="Fu Q."/>
            <person name="Gubbala S."/>
            <person name="Hale W."/>
            <person name="Han Y."/>
            <person name="Hemphill L."/>
            <person name="Highlander S.K."/>
            <person name="Hirani K."/>
            <person name="Hogues M."/>
            <person name="Jackson L."/>
            <person name="Jakkamsetti A."/>
            <person name="Javaid M."/>
            <person name="Jiang H."/>
            <person name="Korchina V."/>
            <person name="Kovar C."/>
            <person name="Lara F."/>
            <person name="Lee S."/>
            <person name="Mata R."/>
            <person name="Mathew T."/>
            <person name="Moen C."/>
            <person name="Morales K."/>
            <person name="Munidasa M."/>
            <person name="Nazareth L."/>
            <person name="Ngo R."/>
            <person name="Nguyen L."/>
            <person name="Okwuonu G."/>
            <person name="Ongeri F."/>
            <person name="Patil S."/>
            <person name="Petrosino J."/>
            <person name="Pham C."/>
            <person name="Pham P."/>
            <person name="Pu L.-L."/>
            <person name="Puazo M."/>
            <person name="Raj R."/>
            <person name="Reid J."/>
            <person name="Rouhana J."/>
            <person name="Saada N."/>
            <person name="Shang Y."/>
            <person name="Simmons D."/>
            <person name="Thornton R."/>
            <person name="Warren J."/>
            <person name="Weissenberger G."/>
            <person name="Zhang J."/>
            <person name="Zhang L."/>
            <person name="Zhou C."/>
            <person name="Zhu D."/>
            <person name="Muzny D."/>
            <person name="Worley K."/>
            <person name="Gibbs R."/>
        </authorList>
    </citation>
    <scope>NUCLEOTIDE SEQUENCE [LARGE SCALE GENOMIC DNA]</scope>
    <source>
        <strain evidence="10">LMS2-1</strain>
    </source>
</reference>
<dbReference type="GO" id="GO:0015225">
    <property type="term" value="F:biotin transmembrane transporter activity"/>
    <property type="evidence" value="ECO:0007669"/>
    <property type="project" value="UniProtKB-UniRule"/>
</dbReference>
<evidence type="ECO:0000256" key="8">
    <source>
        <dbReference type="PIRNR" id="PIRNR016661"/>
    </source>
</evidence>
<evidence type="ECO:0000256" key="1">
    <source>
        <dbReference type="ARBA" id="ARBA00004651"/>
    </source>
</evidence>
<dbReference type="Proteomes" id="UP000004525">
    <property type="component" value="Unassembled WGS sequence"/>
</dbReference>
<feature type="transmembrane region" description="Helical" evidence="9">
    <location>
        <begin position="141"/>
        <end position="163"/>
    </location>
</feature>
<sequence length="190" mass="20103">MKYKSRKGGVMHTKTLTRMGLLLAVLIGLAFAPPITVGFLGVPIVLQNMGVMLVAMLLPTRPATITIGMLLALAALGLPVLTGGRGGIAVFMGPTAGFMYGWLLTPLAYAGITHFLKRDFWLTKAIGMTFGGVLLTELLGALWLTATTSIGFVPAILSVLIYIPGDLLKMALTVLVVQQLTAVIPALRQN</sequence>
<gene>
    <name evidence="10" type="ORF">HMPREF0539_2244</name>
</gene>
<organism evidence="10 11">
    <name type="scientific">Lacticaseibacillus rhamnosus (strain LMS2-1)</name>
    <dbReference type="NCBI Taxonomy" id="525361"/>
    <lineage>
        <taxon>Bacteria</taxon>
        <taxon>Bacillati</taxon>
        <taxon>Bacillota</taxon>
        <taxon>Bacilli</taxon>
        <taxon>Lactobacillales</taxon>
        <taxon>Lactobacillaceae</taxon>
        <taxon>Lacticaseibacillus</taxon>
    </lineage>
</organism>
<feature type="transmembrane region" description="Helical" evidence="9">
    <location>
        <begin position="21"/>
        <end position="42"/>
    </location>
</feature>
<evidence type="ECO:0000256" key="5">
    <source>
        <dbReference type="ARBA" id="ARBA00022692"/>
    </source>
</evidence>
<dbReference type="InterPro" id="IPR003784">
    <property type="entry name" value="BioY"/>
</dbReference>